<dbReference type="Pfam" id="PF00404">
    <property type="entry name" value="Dockerin_1"/>
    <property type="match status" value="1"/>
</dbReference>
<dbReference type="SUPFAM" id="SSF56436">
    <property type="entry name" value="C-type lectin-like"/>
    <property type="match status" value="1"/>
</dbReference>
<dbReference type="SUPFAM" id="SSF52058">
    <property type="entry name" value="L domain-like"/>
    <property type="match status" value="1"/>
</dbReference>
<dbReference type="Gene3D" id="3.80.10.10">
    <property type="entry name" value="Ribonuclease Inhibitor"/>
    <property type="match status" value="1"/>
</dbReference>
<dbReference type="PROSITE" id="PS50041">
    <property type="entry name" value="C_TYPE_LECTIN_2"/>
    <property type="match status" value="1"/>
</dbReference>
<dbReference type="Pfam" id="PF00059">
    <property type="entry name" value="Lectin_C"/>
    <property type="match status" value="1"/>
</dbReference>
<dbReference type="InterPro" id="IPR013378">
    <property type="entry name" value="InlB-like_B-rpt"/>
</dbReference>
<reference evidence="5 6" key="1">
    <citation type="submission" date="2015-09" db="EMBL/GenBank/DDBJ databases">
        <authorList>
            <consortium name="Pathogen Informatics"/>
        </authorList>
    </citation>
    <scope>NUCLEOTIDE SEQUENCE [LARGE SCALE GENOMIC DNA]</scope>
    <source>
        <strain evidence="5 6">2789STDY5834835</strain>
    </source>
</reference>
<dbReference type="Gene3D" id="2.60.40.4270">
    <property type="entry name" value="Listeria-Bacteroides repeat domain"/>
    <property type="match status" value="4"/>
</dbReference>
<dbReference type="GO" id="GO:0030246">
    <property type="term" value="F:carbohydrate binding"/>
    <property type="evidence" value="ECO:0007669"/>
    <property type="project" value="InterPro"/>
</dbReference>
<feature type="domain" description="C-type lectin" evidence="3">
    <location>
        <begin position="540"/>
        <end position="649"/>
    </location>
</feature>
<dbReference type="PROSITE" id="PS51766">
    <property type="entry name" value="DOCKERIN"/>
    <property type="match status" value="1"/>
</dbReference>
<feature type="chain" id="PRO_5008018333" evidence="2">
    <location>
        <begin position="29"/>
        <end position="1670"/>
    </location>
</feature>
<proteinExistence type="predicted"/>
<accession>A0A174BDB5</accession>
<dbReference type="RefSeq" id="WP_055298199.1">
    <property type="nucleotide sequence ID" value="NZ_CYZL01000006.1"/>
</dbReference>
<dbReference type="Proteomes" id="UP000095679">
    <property type="component" value="Unassembled WGS sequence"/>
</dbReference>
<name>A0A174BDB5_9FIRM</name>
<comment type="subcellular location">
    <subcellularLocation>
        <location evidence="1">Cell envelope</location>
    </subcellularLocation>
</comment>
<dbReference type="PANTHER" id="PTHR22803">
    <property type="entry name" value="MANNOSE, PHOSPHOLIPASE, LECTIN RECEPTOR RELATED"/>
    <property type="match status" value="1"/>
</dbReference>
<dbReference type="SUPFAM" id="SSF63446">
    <property type="entry name" value="Type I dockerin domain"/>
    <property type="match status" value="1"/>
</dbReference>
<evidence type="ECO:0000313" key="5">
    <source>
        <dbReference type="EMBL" id="CUN97715.1"/>
    </source>
</evidence>
<dbReference type="InterPro" id="IPR032675">
    <property type="entry name" value="LRR_dom_sf"/>
</dbReference>
<dbReference type="InterPro" id="IPR034007">
    <property type="entry name" value="CTLD_bac"/>
</dbReference>
<evidence type="ECO:0000256" key="2">
    <source>
        <dbReference type="SAM" id="SignalP"/>
    </source>
</evidence>
<evidence type="ECO:0000259" key="4">
    <source>
        <dbReference type="PROSITE" id="PS51766"/>
    </source>
</evidence>
<dbReference type="CDD" id="cd14256">
    <property type="entry name" value="Dockerin_I"/>
    <property type="match status" value="1"/>
</dbReference>
<dbReference type="Gene3D" id="1.10.1330.10">
    <property type="entry name" value="Dockerin domain"/>
    <property type="match status" value="1"/>
</dbReference>
<feature type="domain" description="Dockerin" evidence="4">
    <location>
        <begin position="1188"/>
        <end position="1254"/>
    </location>
</feature>
<dbReference type="SUPFAM" id="SSF49384">
    <property type="entry name" value="Carbohydrate-binding domain"/>
    <property type="match status" value="2"/>
</dbReference>
<dbReference type="Gene3D" id="2.60.40.3760">
    <property type="match status" value="2"/>
</dbReference>
<dbReference type="NCBIfam" id="TIGR02543">
    <property type="entry name" value="List_Bact_rpt"/>
    <property type="match status" value="4"/>
</dbReference>
<dbReference type="InterPro" id="IPR013688">
    <property type="entry name" value="GBS_Bsp-like"/>
</dbReference>
<dbReference type="InterPro" id="IPR026906">
    <property type="entry name" value="LRR_5"/>
</dbReference>
<keyword evidence="2" id="KW-0732">Signal</keyword>
<dbReference type="InterPro" id="IPR050111">
    <property type="entry name" value="C-type_lectin/snaclec_domain"/>
</dbReference>
<dbReference type="InterPro" id="IPR036439">
    <property type="entry name" value="Dockerin_dom_sf"/>
</dbReference>
<dbReference type="GO" id="GO:0004553">
    <property type="term" value="F:hydrolase activity, hydrolyzing O-glycosyl compounds"/>
    <property type="evidence" value="ECO:0007669"/>
    <property type="project" value="InterPro"/>
</dbReference>
<dbReference type="InterPro" id="IPR002102">
    <property type="entry name" value="Cohesin_dom"/>
</dbReference>
<dbReference type="InterPro" id="IPR016186">
    <property type="entry name" value="C-type_lectin-like/link_sf"/>
</dbReference>
<evidence type="ECO:0000313" key="6">
    <source>
        <dbReference type="Proteomes" id="UP000095679"/>
    </source>
</evidence>
<dbReference type="EMBL" id="CYZL01000006">
    <property type="protein sequence ID" value="CUN97715.1"/>
    <property type="molecule type" value="Genomic_DNA"/>
</dbReference>
<dbReference type="InterPro" id="IPR042229">
    <property type="entry name" value="Listeria/Bacterioides_rpt_sf"/>
</dbReference>
<dbReference type="InterPro" id="IPR016187">
    <property type="entry name" value="CTDL_fold"/>
</dbReference>
<dbReference type="Pfam" id="PF13306">
    <property type="entry name" value="LRR_5"/>
    <property type="match status" value="1"/>
</dbReference>
<dbReference type="CDD" id="cd08548">
    <property type="entry name" value="Type_I_cohesin_like"/>
    <property type="match status" value="2"/>
</dbReference>
<dbReference type="Pfam" id="PF09479">
    <property type="entry name" value="Flg_new"/>
    <property type="match status" value="4"/>
</dbReference>
<evidence type="ECO:0000256" key="1">
    <source>
        <dbReference type="ARBA" id="ARBA00004196"/>
    </source>
</evidence>
<sequence length="1670" mass="181412">MKKRLLSWMLVLCMIIGLAPMSTVDVQAAEDYRAWAQSDSRWGGLYLGGSASGGTVSGYGCLATSVTKLIIQCGLRNADNYNVGTFVNAMNACGGFTKDGLMYWGKPSSCVSGFTYAGELKSYGSYSSSQYNSQLLTWVKQGYHLILRVNNGGHYIAVDEAKSISTGQIYIMDSFKSGNRADITLTSRYGTFVQVQAYKGGSTPTPGYNPEGVTDVIEGGRGTVHVRGWAFDRDNLSQSITLHVYVGGPAGSGAPGYSIVANKSRPDVNNVYGVGEYHGFDDVIHVSSTGSQQIWIYALNIGAGSANPVVGNATVNIAKDDEKPTLKNIKVTPDLTGYTVECDVSDNVGIDRVQFPTWTPWKDGQDDLVGDWQTSEKCRGKIVNGHVTYRVNRSDHNNELGAYVTDIYVYDTSGNVVTGRTGYSFEETPPVIKDVKVSKDNTGFEVTCKVSDETGVDKVSFFTWTAKNGQDDISKKDIKVDSGGGEEKKITYHVNQSDHNNEDGYYITHIYAYDKLGNCATDNAGILIGEKNEAVAIRSFNGHKYYLIDNSALIGWNDAKQYCKNVFGGYLVSITSKEENEFVTGLLKEFNYSTAFIGGSDREKEGEWKWESGESWSYSNWGANQPDDYKAYEGGQDYLRIGQDGAWDDFNSMADISGTEVKSFICETDINEFSINYHLNGGKNASDNPTTYIADNNIVFGNTAVSGSTLIKNPTKEHYIFKGWYTAENGGEKYESNKKYSGNLELYARWEAQKEQVTFNGNGGTISGSSTKEVVYGTAYGTLPTATRTGHTFLGWYTASENGKKVDSTTICQDTGMLYAHWKKSVYTVNLDANGGKTNAVSKTVTYDEVYGTFPDVERPGYTFKGWYTEKSGGNKVDAKSIVNIAKNHTLYAQWVPLSYELEFDANGGTIEGNTKQEGLYNTVYGKLPEAKKDGYTFLGWFTAKTGGSQITASTLCTGNLTVYAHWEKDASHVHSYTETITKKATCTTNGTKTFKCACGDAYEETIKATGHLHKETRNKKEATETTEGYTGDIYCKDCNTLLEKGKPIPKLEETVDKDAPIIQAESVQGYAGDEVTIPVTIKQNSGIAGFSYDVNYDSSKLQLKKMTAGTVTKEGTFTTNGNVVNWYTTDNITANGTILNITFTILKDTADGKYPVSISLHDGKKNLVNEEGSYVKAAYKAGEVEVVSGILGDINGDKDITIADVVLLNRYVLGKASLNSDKKELADINSDGDVTIGDVVLLNRQVLGKDTPATVKLAPKKSRKKAAARASEEMKISVDNVSTKAGETISIPVRISNNQGIAGIAFSVELPEGYSLVSMKKGEVTSEGTFTVSENNCTWYTTDNIKTDGILMTLEVKAGENAKTGKIKVNVKDGKANNISDENGMTVPAVFTEGTVTIQEDSCAVNGHKGGKATCIKKAVCTVCGKEYGEVDPTNHEGETELRNVKKATCTEDGNTGDTYCKSCGTKIKDGKVIKALGHKFTKYVSDNNATTTKDGTKTARCDNGCGTKNTVVDKGSKKTNPSQSPKIKIGQKLQNSVGVRCAITGKNTAECIGYVGKKNSVTIPPSLKYMGVTYQITSIKTKAFSGNKNLRSIVIPSSIRTIGSQAFFKCKNLKKITIKTPYLSKKTVGAKAFKGIHAKAKIKVPKKQKKAYQKLLKAKGAGKKVTIK</sequence>
<feature type="signal peptide" evidence="2">
    <location>
        <begin position="1"/>
        <end position="28"/>
    </location>
</feature>
<dbReference type="SMART" id="SM00034">
    <property type="entry name" value="CLECT"/>
    <property type="match status" value="1"/>
</dbReference>
<evidence type="ECO:0000259" key="3">
    <source>
        <dbReference type="PROSITE" id="PS50041"/>
    </source>
</evidence>
<dbReference type="Pfam" id="PF08481">
    <property type="entry name" value="GBS_Bsp-like"/>
    <property type="match status" value="2"/>
</dbReference>
<dbReference type="GO" id="GO:0030313">
    <property type="term" value="C:cell envelope"/>
    <property type="evidence" value="ECO:0007669"/>
    <property type="project" value="UniProtKB-SubCell"/>
</dbReference>
<dbReference type="Gene3D" id="3.10.100.10">
    <property type="entry name" value="Mannose-Binding Protein A, subunit A"/>
    <property type="match status" value="1"/>
</dbReference>
<dbReference type="InterPro" id="IPR008965">
    <property type="entry name" value="CBM2/CBM3_carb-bd_dom_sf"/>
</dbReference>
<dbReference type="InterPro" id="IPR001304">
    <property type="entry name" value="C-type_lectin-like"/>
</dbReference>
<protein>
    <submittedName>
        <fullName evidence="5">Internalin-A</fullName>
    </submittedName>
</protein>
<dbReference type="Pfam" id="PF00963">
    <property type="entry name" value="Cohesin"/>
    <property type="match status" value="2"/>
</dbReference>
<organism evidence="5 6">
    <name type="scientific">Anaerobutyricum hallii</name>
    <dbReference type="NCBI Taxonomy" id="39488"/>
    <lineage>
        <taxon>Bacteria</taxon>
        <taxon>Bacillati</taxon>
        <taxon>Bacillota</taxon>
        <taxon>Clostridia</taxon>
        <taxon>Lachnospirales</taxon>
        <taxon>Lachnospiraceae</taxon>
        <taxon>Anaerobutyricum</taxon>
    </lineage>
</organism>
<dbReference type="GO" id="GO:0000272">
    <property type="term" value="P:polysaccharide catabolic process"/>
    <property type="evidence" value="ECO:0007669"/>
    <property type="project" value="InterPro"/>
</dbReference>
<dbReference type="Gene3D" id="2.60.40.680">
    <property type="match status" value="2"/>
</dbReference>
<dbReference type="InterPro" id="IPR016134">
    <property type="entry name" value="Dockerin_dom"/>
</dbReference>
<dbReference type="CDD" id="cd03603">
    <property type="entry name" value="CLECT_VCBS"/>
    <property type="match status" value="1"/>
</dbReference>
<gene>
    <name evidence="5" type="primary">inlA_1</name>
    <name evidence="5" type="ORF">ERS852450_00951</name>
</gene>
<dbReference type="InterPro" id="IPR002105">
    <property type="entry name" value="Dockerin_1_rpt"/>
</dbReference>